<sequence length="360" mass="38289">MTVEGVKHPAAPRMTVVGAGAGSRAPASWRQAVSDGTAAVGLGGMVAGGFVIEAAKSVMTGAAAGRWWFVLGCALGLAIVRLGLWQRQRSRRRLQIGIVVTATDTRRDGASGSRHDKQAEDHSLSTCSLTLKTSVELADVGHQTRALIEGLADETLTTITIAERLSPDAARINLIPTMPLHIAFYFGARMRQTHAREIVVHAIRLDGNPSYFPATSLRVTESSVRPLTVDRLEVLEGDPTKTAVALDLQGRGDQFFDPVLESCRAQGIGHLLRIRSKGPLLTADRQTFTGVVEQICHAWGTAPLPATARTGHHVIFLSGPVAISLALGARLAGADQGRWTAFSFNSADGAYEPFPPPPSS</sequence>
<evidence type="ECO:0000256" key="1">
    <source>
        <dbReference type="SAM" id="Phobius"/>
    </source>
</evidence>
<reference evidence="2" key="1">
    <citation type="journal article" date="2014" name="Int. J. Syst. Evol. Microbiol.">
        <title>Complete genome sequence of Corynebacterium casei LMG S-19264T (=DSM 44701T), isolated from a smear-ripened cheese.</title>
        <authorList>
            <consortium name="US DOE Joint Genome Institute (JGI-PGF)"/>
            <person name="Walter F."/>
            <person name="Albersmeier A."/>
            <person name="Kalinowski J."/>
            <person name="Ruckert C."/>
        </authorList>
    </citation>
    <scope>NUCLEOTIDE SEQUENCE</scope>
    <source>
        <strain evidence="2">CGMCC 4.7430</strain>
    </source>
</reference>
<dbReference type="NCBIfam" id="NF033611">
    <property type="entry name" value="SAVED"/>
    <property type="match status" value="1"/>
</dbReference>
<dbReference type="AlphaFoldDB" id="A0A918E842"/>
<dbReference type="EMBL" id="BMNK01000015">
    <property type="protein sequence ID" value="GGP14101.1"/>
    <property type="molecule type" value="Genomic_DNA"/>
</dbReference>
<accession>A0A918E842</accession>
<comment type="caution">
    <text evidence="2">The sequence shown here is derived from an EMBL/GenBank/DDBJ whole genome shotgun (WGS) entry which is preliminary data.</text>
</comment>
<keyword evidence="1" id="KW-1133">Transmembrane helix</keyword>
<keyword evidence="3" id="KW-1185">Reference proteome</keyword>
<name>A0A918E842_9ACTN</name>
<dbReference type="InterPro" id="IPR040836">
    <property type="entry name" value="SAVED"/>
</dbReference>
<dbReference type="Proteomes" id="UP000660745">
    <property type="component" value="Unassembled WGS sequence"/>
</dbReference>
<organism evidence="2 3">
    <name type="scientific">Nonomuraea glycinis</name>
    <dbReference type="NCBI Taxonomy" id="2047744"/>
    <lineage>
        <taxon>Bacteria</taxon>
        <taxon>Bacillati</taxon>
        <taxon>Actinomycetota</taxon>
        <taxon>Actinomycetes</taxon>
        <taxon>Streptosporangiales</taxon>
        <taxon>Streptosporangiaceae</taxon>
        <taxon>Nonomuraea</taxon>
    </lineage>
</organism>
<evidence type="ECO:0000313" key="2">
    <source>
        <dbReference type="EMBL" id="GGP14101.1"/>
    </source>
</evidence>
<reference evidence="2" key="2">
    <citation type="submission" date="2020-09" db="EMBL/GenBank/DDBJ databases">
        <authorList>
            <person name="Sun Q."/>
            <person name="Zhou Y."/>
        </authorList>
    </citation>
    <scope>NUCLEOTIDE SEQUENCE</scope>
    <source>
        <strain evidence="2">CGMCC 4.7430</strain>
    </source>
</reference>
<gene>
    <name evidence="2" type="ORF">GCM10012278_68540</name>
</gene>
<feature type="transmembrane region" description="Helical" evidence="1">
    <location>
        <begin position="67"/>
        <end position="84"/>
    </location>
</feature>
<evidence type="ECO:0008006" key="4">
    <source>
        <dbReference type="Google" id="ProtNLM"/>
    </source>
</evidence>
<protein>
    <recommendedName>
        <fullName evidence="4">SAVED domain-containing protein</fullName>
    </recommendedName>
</protein>
<keyword evidence="1" id="KW-0472">Membrane</keyword>
<evidence type="ECO:0000313" key="3">
    <source>
        <dbReference type="Proteomes" id="UP000660745"/>
    </source>
</evidence>
<keyword evidence="1" id="KW-0812">Transmembrane</keyword>
<dbReference type="RefSeq" id="WP_189142899.1">
    <property type="nucleotide sequence ID" value="NZ_BMNK01000015.1"/>
</dbReference>
<proteinExistence type="predicted"/>